<gene>
    <name evidence="6" type="ORF">G4L39_12795</name>
</gene>
<name>A0A6M1RUF7_9BACT</name>
<dbReference type="Pfam" id="PF00072">
    <property type="entry name" value="Response_reg"/>
    <property type="match status" value="1"/>
</dbReference>
<evidence type="ECO:0000259" key="4">
    <source>
        <dbReference type="PROSITE" id="PS50043"/>
    </source>
</evidence>
<comment type="caution">
    <text evidence="6">The sequence shown here is derived from an EMBL/GenBank/DDBJ whole genome shotgun (WGS) entry which is preliminary data.</text>
</comment>
<dbReference type="RefSeq" id="WP_165108673.1">
    <property type="nucleotide sequence ID" value="NZ_JAAKYA010000082.1"/>
</dbReference>
<evidence type="ECO:0000259" key="5">
    <source>
        <dbReference type="PROSITE" id="PS50110"/>
    </source>
</evidence>
<proteinExistence type="predicted"/>
<evidence type="ECO:0000313" key="6">
    <source>
        <dbReference type="EMBL" id="NGO40265.1"/>
    </source>
</evidence>
<keyword evidence="2" id="KW-0238">DNA-binding</keyword>
<dbReference type="PRINTS" id="PR00038">
    <property type="entry name" value="HTHLUXR"/>
</dbReference>
<evidence type="ECO:0000256" key="1">
    <source>
        <dbReference type="ARBA" id="ARBA00022553"/>
    </source>
</evidence>
<dbReference type="PROSITE" id="PS50043">
    <property type="entry name" value="HTH_LUXR_2"/>
    <property type="match status" value="1"/>
</dbReference>
<dbReference type="SMART" id="SM00448">
    <property type="entry name" value="REC"/>
    <property type="match status" value="1"/>
</dbReference>
<dbReference type="Pfam" id="PF00196">
    <property type="entry name" value="GerE"/>
    <property type="match status" value="1"/>
</dbReference>
<dbReference type="SUPFAM" id="SSF46894">
    <property type="entry name" value="C-terminal effector domain of the bipartite response regulators"/>
    <property type="match status" value="1"/>
</dbReference>
<evidence type="ECO:0000256" key="2">
    <source>
        <dbReference type="ARBA" id="ARBA00023125"/>
    </source>
</evidence>
<dbReference type="Proteomes" id="UP000477311">
    <property type="component" value="Unassembled WGS sequence"/>
</dbReference>
<dbReference type="InterPro" id="IPR039420">
    <property type="entry name" value="WalR-like"/>
</dbReference>
<dbReference type="CDD" id="cd06170">
    <property type="entry name" value="LuxR_C_like"/>
    <property type="match status" value="1"/>
</dbReference>
<dbReference type="PANTHER" id="PTHR43214">
    <property type="entry name" value="TWO-COMPONENT RESPONSE REGULATOR"/>
    <property type="match status" value="1"/>
</dbReference>
<keyword evidence="1 3" id="KW-0597">Phosphoprotein</keyword>
<dbReference type="InterPro" id="IPR001789">
    <property type="entry name" value="Sig_transdc_resp-reg_receiver"/>
</dbReference>
<reference evidence="6 7" key="1">
    <citation type="submission" date="2020-02" db="EMBL/GenBank/DDBJ databases">
        <title>Draft genome sequence of Limisphaera ngatamarikiensis NGM72.4T, a thermophilic Verrucomicrobia grouped in subdivision 3.</title>
        <authorList>
            <person name="Carere C.R."/>
            <person name="Steen J."/>
            <person name="Hugenholtz P."/>
            <person name="Stott M.B."/>
        </authorList>
    </citation>
    <scope>NUCLEOTIDE SEQUENCE [LARGE SCALE GENOMIC DNA]</scope>
    <source>
        <strain evidence="6 7">NGM72.4</strain>
    </source>
</reference>
<feature type="domain" description="HTH luxR-type" evidence="4">
    <location>
        <begin position="157"/>
        <end position="222"/>
    </location>
</feature>
<dbReference type="GO" id="GO:0000160">
    <property type="term" value="P:phosphorelay signal transduction system"/>
    <property type="evidence" value="ECO:0007669"/>
    <property type="project" value="InterPro"/>
</dbReference>
<dbReference type="PANTHER" id="PTHR43214:SF43">
    <property type="entry name" value="TWO-COMPONENT RESPONSE REGULATOR"/>
    <property type="match status" value="1"/>
</dbReference>
<dbReference type="InterPro" id="IPR000792">
    <property type="entry name" value="Tscrpt_reg_LuxR_C"/>
</dbReference>
<dbReference type="SUPFAM" id="SSF52172">
    <property type="entry name" value="CheY-like"/>
    <property type="match status" value="1"/>
</dbReference>
<dbReference type="GO" id="GO:0003677">
    <property type="term" value="F:DNA binding"/>
    <property type="evidence" value="ECO:0007669"/>
    <property type="project" value="UniProtKB-KW"/>
</dbReference>
<protein>
    <submittedName>
        <fullName evidence="6">Response regulator transcription factor</fullName>
    </submittedName>
</protein>
<dbReference type="Gene3D" id="3.40.50.2300">
    <property type="match status" value="1"/>
</dbReference>
<dbReference type="InterPro" id="IPR011006">
    <property type="entry name" value="CheY-like_superfamily"/>
</dbReference>
<evidence type="ECO:0000256" key="3">
    <source>
        <dbReference type="PROSITE-ProRule" id="PRU00169"/>
    </source>
</evidence>
<feature type="domain" description="Response regulatory" evidence="5">
    <location>
        <begin position="15"/>
        <end position="131"/>
    </location>
</feature>
<dbReference type="EMBL" id="JAAKYA010000082">
    <property type="protein sequence ID" value="NGO40265.1"/>
    <property type="molecule type" value="Genomic_DNA"/>
</dbReference>
<dbReference type="AlphaFoldDB" id="A0A6M1RUF7"/>
<accession>A0A6M1RUF7</accession>
<sequence>MTQRHYAQPEGRKARILLVDDHAVVRFGIAQLINRQPDMEVCGEEADAGAAFSAAERLKPDLVIADLSLKESSGLELVRNLKARFPSMPILVLSVHDESVYAEMAFRAGAMGYLMKDQALEKVLEAVRRLLNGSVYVSDAMAVKLLQKQLQKQPLPGASPADLLSDRELEVFELIGHWKTTRQIAQELHLSVKTVEYYREQIKRKLGLKNAVELVQHATAWVERTSSGVPPETGPS</sequence>
<dbReference type="InterPro" id="IPR016032">
    <property type="entry name" value="Sig_transdc_resp-reg_C-effctor"/>
</dbReference>
<organism evidence="6 7">
    <name type="scientific">Limisphaera ngatamarikiensis</name>
    <dbReference type="NCBI Taxonomy" id="1324935"/>
    <lineage>
        <taxon>Bacteria</taxon>
        <taxon>Pseudomonadati</taxon>
        <taxon>Verrucomicrobiota</taxon>
        <taxon>Verrucomicrobiia</taxon>
        <taxon>Limisphaerales</taxon>
        <taxon>Limisphaeraceae</taxon>
        <taxon>Limisphaera</taxon>
    </lineage>
</organism>
<evidence type="ECO:0000313" key="7">
    <source>
        <dbReference type="Proteomes" id="UP000477311"/>
    </source>
</evidence>
<dbReference type="GO" id="GO:0006355">
    <property type="term" value="P:regulation of DNA-templated transcription"/>
    <property type="evidence" value="ECO:0007669"/>
    <property type="project" value="InterPro"/>
</dbReference>
<keyword evidence="7" id="KW-1185">Reference proteome</keyword>
<dbReference type="CDD" id="cd17535">
    <property type="entry name" value="REC_NarL-like"/>
    <property type="match status" value="1"/>
</dbReference>
<dbReference type="PROSITE" id="PS50110">
    <property type="entry name" value="RESPONSE_REGULATORY"/>
    <property type="match status" value="1"/>
</dbReference>
<dbReference type="InterPro" id="IPR058245">
    <property type="entry name" value="NreC/VraR/RcsB-like_REC"/>
</dbReference>
<feature type="modified residue" description="4-aspartylphosphate" evidence="3">
    <location>
        <position position="66"/>
    </location>
</feature>
<dbReference type="SMART" id="SM00421">
    <property type="entry name" value="HTH_LUXR"/>
    <property type="match status" value="1"/>
</dbReference>